<proteinExistence type="predicted"/>
<dbReference type="CDD" id="cd12438">
    <property type="entry name" value="RRM_CNOT4"/>
    <property type="match status" value="1"/>
</dbReference>
<dbReference type="EMBL" id="JBANAX010000564">
    <property type="protein sequence ID" value="KAL1203255.1"/>
    <property type="molecule type" value="Genomic_DNA"/>
</dbReference>
<reference evidence="6 7" key="1">
    <citation type="submission" date="2024-04" db="EMBL/GenBank/DDBJ databases">
        <title>Genome assembly C_amara_ONT_v2.</title>
        <authorList>
            <person name="Yant L."/>
            <person name="Moore C."/>
            <person name="Slenker M."/>
        </authorList>
    </citation>
    <scope>NUCLEOTIDE SEQUENCE [LARGE SCALE GENOMIC DNA]</scope>
    <source>
        <tissue evidence="6">Leaf</tissue>
    </source>
</reference>
<organism evidence="6 7">
    <name type="scientific">Cardamine amara subsp. amara</name>
    <dbReference type="NCBI Taxonomy" id="228776"/>
    <lineage>
        <taxon>Eukaryota</taxon>
        <taxon>Viridiplantae</taxon>
        <taxon>Streptophyta</taxon>
        <taxon>Embryophyta</taxon>
        <taxon>Tracheophyta</taxon>
        <taxon>Spermatophyta</taxon>
        <taxon>Magnoliopsida</taxon>
        <taxon>eudicotyledons</taxon>
        <taxon>Gunneridae</taxon>
        <taxon>Pentapetalae</taxon>
        <taxon>rosids</taxon>
        <taxon>malvids</taxon>
        <taxon>Brassicales</taxon>
        <taxon>Brassicaceae</taxon>
        <taxon>Cardamineae</taxon>
        <taxon>Cardamine</taxon>
    </lineage>
</organism>
<feature type="region of interest" description="Disordered" evidence="3">
    <location>
        <begin position="76"/>
        <end position="96"/>
    </location>
</feature>
<dbReference type="PANTHER" id="PTHR12603:SF36">
    <property type="entry name" value="RNA BINDING (RRM_RBD_RNP MOTIFS) FAMILY PROTEIN"/>
    <property type="match status" value="1"/>
</dbReference>
<evidence type="ECO:0000259" key="5">
    <source>
        <dbReference type="PROSITE" id="PS50102"/>
    </source>
</evidence>
<feature type="region of interest" description="Disordered" evidence="3">
    <location>
        <begin position="756"/>
        <end position="786"/>
    </location>
</feature>
<dbReference type="Proteomes" id="UP001558713">
    <property type="component" value="Unassembled WGS sequence"/>
</dbReference>
<feature type="compositionally biased region" description="Low complexity" evidence="3">
    <location>
        <begin position="276"/>
        <end position="298"/>
    </location>
</feature>
<accession>A0ABD1A8X3</accession>
<feature type="domain" description="RING-type" evidence="4">
    <location>
        <begin position="9"/>
        <end position="57"/>
    </location>
</feature>
<evidence type="ECO:0000313" key="7">
    <source>
        <dbReference type="Proteomes" id="UP001558713"/>
    </source>
</evidence>
<dbReference type="Pfam" id="PF00076">
    <property type="entry name" value="RRM_1"/>
    <property type="match status" value="1"/>
</dbReference>
<dbReference type="SUPFAM" id="SSF54928">
    <property type="entry name" value="RNA-binding domain, RBD"/>
    <property type="match status" value="1"/>
</dbReference>
<dbReference type="SMART" id="SM00360">
    <property type="entry name" value="RRM"/>
    <property type="match status" value="1"/>
</dbReference>
<dbReference type="PROSITE" id="PS50089">
    <property type="entry name" value="ZF_RING_2"/>
    <property type="match status" value="1"/>
</dbReference>
<dbReference type="InterPro" id="IPR003954">
    <property type="entry name" value="RRM_euk-type"/>
</dbReference>
<sequence>MSDYGEKTCPLCAEEMDLTDQQLNPCKCGYQICVWCWHHIMDMAEKNQSEGRCPACRTPYDKEKIVGMTVDRERLASEGNMDRKKTQKSKLKPSEGRKQLTSVRVVQRNLVYIVGLPLDLADEDLLQRKEYFGQYGKVLKVSMSRTATGLIQQFPNNTCSVYITYGREEEAVRCIQSVHGFILDGKPLKACFGTTKYCHAWLRNVACNNPDCLYLHEVGSQEDSFTKDEIISAHTRVQQITGATNALQYRSGSMLPPPLDAYCSDSSTAKPIAKVPSTTATSAPKGSPPSGSSGRSTALPAAASWGSRVTNQHSLASSAMSNGSLDNQRSTSENGTLATSTAGANASNEPVSSSNTLQKPPRKEVSQILAEKSKPGVLKPLQHKIVADPGSKRTESPSRDCSSNQISCLVESSYDSRVIDERSAVENSFDHTNEIAEDAPDVNNFSANFAWMGINTNYRDEDPGVPVAIGNHCDQGSIRQPGNDVPNLEECRKHLPINNDAVSDISQNGIHGSRPEWDWRSGLQSKIQVNSTLEVDNLSSFNNNRHDVAEAASPSTNMFSSSTSILDSNHLASRSFQTRETSGGIDLNTGTSFEIGSDRLHLPNGFSENSISNMEHSLFSNEGRTNIQSAEDDILSNILDFDPWDEALTSPLNFAKLLGQNDHRASTLEPSNLLKQHNDQSRFSFARHEDSSNQAYDNKSYNIYGQLSRDQPTQEYGVNRDMYQDKLGSQNGFASNYSGGYEQFATSPGLPSYKSPVARTQVSAPPGFSASSRLPPPGFSSHERADLSSDIASGTRLLDSASLLRNTYHVPPPSGNLNAAADIEFVDPAILAVGWGRLRNGMETADFDMRSGFSSQLNSFENDARLQLLAQRSMAAQQVNGFHDPRNVNNFSSSLSDSYGISSRLMDQTQGSSLSPFTQLPRQASPNPLLNGHWDKWNETQSGNTLGITQLLRNERMGFNDNVYTRYEEPKFRRPGPGDQYNRTYGM</sequence>
<evidence type="ECO:0000256" key="1">
    <source>
        <dbReference type="PROSITE-ProRule" id="PRU00175"/>
    </source>
</evidence>
<evidence type="ECO:0000259" key="4">
    <source>
        <dbReference type="PROSITE" id="PS50089"/>
    </source>
</evidence>
<dbReference type="PANTHER" id="PTHR12603">
    <property type="entry name" value="CCR4-NOT TRANSCRIPTION COMPLEX RELATED"/>
    <property type="match status" value="1"/>
</dbReference>
<dbReference type="SMART" id="SM00361">
    <property type="entry name" value="RRM_1"/>
    <property type="match status" value="1"/>
</dbReference>
<protein>
    <recommendedName>
        <fullName evidence="8">CCR4-NOT transcription complex subunit 4</fullName>
    </recommendedName>
</protein>
<keyword evidence="2" id="KW-0694">RNA-binding</keyword>
<dbReference type="InterPro" id="IPR039780">
    <property type="entry name" value="Mot2"/>
</dbReference>
<feature type="domain" description="RRM" evidence="5">
    <location>
        <begin position="109"/>
        <end position="195"/>
    </location>
</feature>
<dbReference type="CDD" id="cd16618">
    <property type="entry name" value="mRING-HC-C4C4_CNOT4"/>
    <property type="match status" value="1"/>
</dbReference>
<dbReference type="InterPro" id="IPR012677">
    <property type="entry name" value="Nucleotide-bd_a/b_plait_sf"/>
</dbReference>
<name>A0ABD1A8X3_CARAN</name>
<dbReference type="InterPro" id="IPR035979">
    <property type="entry name" value="RBD_domain_sf"/>
</dbReference>
<dbReference type="Gene3D" id="3.30.70.330">
    <property type="match status" value="1"/>
</dbReference>
<dbReference type="Pfam" id="PF14570">
    <property type="entry name" value="zf-RING_4"/>
    <property type="match status" value="1"/>
</dbReference>
<keyword evidence="1" id="KW-0862">Zinc</keyword>
<feature type="region of interest" description="Disordered" evidence="3">
    <location>
        <begin position="275"/>
        <end position="403"/>
    </location>
</feature>
<evidence type="ECO:0008006" key="8">
    <source>
        <dbReference type="Google" id="ProtNLM"/>
    </source>
</evidence>
<dbReference type="FunFam" id="3.30.70.330:FF:000161">
    <property type="entry name" value="RNA binding (RRM/RBD/RNP motifs) family protein"/>
    <property type="match status" value="1"/>
</dbReference>
<dbReference type="PROSITE" id="PS50102">
    <property type="entry name" value="RRM"/>
    <property type="match status" value="1"/>
</dbReference>
<dbReference type="InterPro" id="IPR001841">
    <property type="entry name" value="Znf_RING"/>
</dbReference>
<evidence type="ECO:0000313" key="6">
    <source>
        <dbReference type="EMBL" id="KAL1203255.1"/>
    </source>
</evidence>
<comment type="caution">
    <text evidence="6">The sequence shown here is derived from an EMBL/GenBank/DDBJ whole genome shotgun (WGS) entry which is preliminary data.</text>
</comment>
<keyword evidence="1" id="KW-0479">Metal-binding</keyword>
<dbReference type="GO" id="GO:0008270">
    <property type="term" value="F:zinc ion binding"/>
    <property type="evidence" value="ECO:0007669"/>
    <property type="project" value="UniProtKB-KW"/>
</dbReference>
<dbReference type="InterPro" id="IPR000504">
    <property type="entry name" value="RRM_dom"/>
</dbReference>
<dbReference type="InterPro" id="IPR013083">
    <property type="entry name" value="Znf_RING/FYVE/PHD"/>
</dbReference>
<dbReference type="InterPro" id="IPR039515">
    <property type="entry name" value="NOT4_mRING-HC-C4C4"/>
</dbReference>
<dbReference type="GO" id="GO:0003723">
    <property type="term" value="F:RNA binding"/>
    <property type="evidence" value="ECO:0007669"/>
    <property type="project" value="UniProtKB-UniRule"/>
</dbReference>
<dbReference type="SUPFAM" id="SSF57850">
    <property type="entry name" value="RING/U-box"/>
    <property type="match status" value="1"/>
</dbReference>
<evidence type="ECO:0000256" key="2">
    <source>
        <dbReference type="PROSITE-ProRule" id="PRU00176"/>
    </source>
</evidence>
<keyword evidence="1" id="KW-0863">Zinc-finger</keyword>
<evidence type="ECO:0000256" key="3">
    <source>
        <dbReference type="SAM" id="MobiDB-lite"/>
    </source>
</evidence>
<feature type="compositionally biased region" description="Polar residues" evidence="3">
    <location>
        <begin position="307"/>
        <end position="358"/>
    </location>
</feature>
<gene>
    <name evidence="6" type="ORF">V5N11_005496</name>
</gene>
<keyword evidence="7" id="KW-1185">Reference proteome</keyword>
<dbReference type="Gene3D" id="3.30.40.10">
    <property type="entry name" value="Zinc/RING finger domain, C3HC4 (zinc finger)"/>
    <property type="match status" value="1"/>
</dbReference>
<dbReference type="InterPro" id="IPR034261">
    <property type="entry name" value="CNOT4_RRM"/>
</dbReference>
<dbReference type="AlphaFoldDB" id="A0ABD1A8X3"/>